<dbReference type="InterPro" id="IPR052017">
    <property type="entry name" value="TSUP"/>
</dbReference>
<feature type="transmembrane region" description="Helical" evidence="8">
    <location>
        <begin position="47"/>
        <end position="67"/>
    </location>
</feature>
<dbReference type="PANTHER" id="PTHR30269:SF23">
    <property type="entry name" value="MEMBRANE TRANSPORTER PROTEIN YDHB-RELATED"/>
    <property type="match status" value="1"/>
</dbReference>
<feature type="transmembrane region" description="Helical" evidence="8">
    <location>
        <begin position="229"/>
        <end position="246"/>
    </location>
</feature>
<sequence length="248" mass="26877">MLFELSFLAWLGLLVSALLIGMAKTGLHGVAMPTVPLLALMFGAKDSTGLALGMLVAADIMAVLYYHRHADWAVLWRVFPAAGVGVVLGTLMGDLITDAGFAVAMVIFIVVSLLLMVWQELKQSVWVPKHPVFAVSAGVLGGVTTMVGNMAGPVMSLYLLSQRLPKQTYIGTVAWFFLAVNLFKIPFHVFAWETITVDTVLVNCLMVPIIGLGAWTGIQLVKRIGDKNYRWFIIATTGLTAIVMLLRG</sequence>
<dbReference type="Proteomes" id="UP000005615">
    <property type="component" value="Unassembled WGS sequence"/>
</dbReference>
<dbReference type="STRING" id="2518989.IMCC3088_2367"/>
<dbReference type="AlphaFoldDB" id="F3L3Y6"/>
<reference evidence="9 10" key="1">
    <citation type="journal article" date="2011" name="J. Bacteriol.">
        <title>Genome sequence of strain IMCC3088, a proteorhodopsin-containing marine bacterium belonging to the OM60/NOR5 clade.</title>
        <authorList>
            <person name="Jang Y."/>
            <person name="Oh H.M."/>
            <person name="Kang I."/>
            <person name="Lee K."/>
            <person name="Yang S.J."/>
            <person name="Cho J.C."/>
        </authorList>
    </citation>
    <scope>NUCLEOTIDE SEQUENCE [LARGE SCALE GENOMIC DNA]</scope>
    <source>
        <strain evidence="9 10">IMCC3088</strain>
    </source>
</reference>
<dbReference type="RefSeq" id="WP_009576527.1">
    <property type="nucleotide sequence ID" value="NZ_AEIG01000070.1"/>
</dbReference>
<keyword evidence="6 8" id="KW-1133">Transmembrane helix</keyword>
<feature type="transmembrane region" description="Helical" evidence="8">
    <location>
        <begin position="168"/>
        <end position="187"/>
    </location>
</feature>
<evidence type="ECO:0000313" key="9">
    <source>
        <dbReference type="EMBL" id="EGG28959.1"/>
    </source>
</evidence>
<evidence type="ECO:0000256" key="5">
    <source>
        <dbReference type="ARBA" id="ARBA00022692"/>
    </source>
</evidence>
<comment type="caution">
    <text evidence="9">The sequence shown here is derived from an EMBL/GenBank/DDBJ whole genome shotgun (WGS) entry which is preliminary data.</text>
</comment>
<dbReference type="InterPro" id="IPR002781">
    <property type="entry name" value="TM_pro_TauE-like"/>
</dbReference>
<comment type="subcellular location">
    <subcellularLocation>
        <location evidence="1 8">Cell membrane</location>
        <topology evidence="1 8">Multi-pass membrane protein</topology>
    </subcellularLocation>
</comment>
<gene>
    <name evidence="9" type="ORF">IMCC3088_2367</name>
</gene>
<organism evidence="9 10">
    <name type="scientific">Aequoribacter fuscus</name>
    <dbReference type="NCBI Taxonomy" id="2518989"/>
    <lineage>
        <taxon>Bacteria</taxon>
        <taxon>Pseudomonadati</taxon>
        <taxon>Pseudomonadota</taxon>
        <taxon>Gammaproteobacteria</taxon>
        <taxon>Cellvibrionales</taxon>
        <taxon>Halieaceae</taxon>
        <taxon>Aequoribacter</taxon>
    </lineage>
</organism>
<dbReference type="GO" id="GO:0005886">
    <property type="term" value="C:plasma membrane"/>
    <property type="evidence" value="ECO:0007669"/>
    <property type="project" value="UniProtKB-SubCell"/>
</dbReference>
<proteinExistence type="inferred from homology"/>
<keyword evidence="7 8" id="KW-0472">Membrane</keyword>
<keyword evidence="4 8" id="KW-1003">Cell membrane</keyword>
<dbReference type="Pfam" id="PF01925">
    <property type="entry name" value="TauE"/>
    <property type="match status" value="1"/>
</dbReference>
<evidence type="ECO:0000256" key="8">
    <source>
        <dbReference type="RuleBase" id="RU363041"/>
    </source>
</evidence>
<accession>F3L3Y6</accession>
<dbReference type="eggNOG" id="COG0730">
    <property type="taxonomic scope" value="Bacteria"/>
</dbReference>
<protein>
    <recommendedName>
        <fullName evidence="8">Probable membrane transporter protein</fullName>
    </recommendedName>
</protein>
<evidence type="ECO:0000256" key="7">
    <source>
        <dbReference type="ARBA" id="ARBA00023136"/>
    </source>
</evidence>
<feature type="transmembrane region" description="Helical" evidence="8">
    <location>
        <begin position="130"/>
        <end position="148"/>
    </location>
</feature>
<evidence type="ECO:0000313" key="10">
    <source>
        <dbReference type="Proteomes" id="UP000005615"/>
    </source>
</evidence>
<dbReference type="PANTHER" id="PTHR30269">
    <property type="entry name" value="TRANSMEMBRANE PROTEIN YFCA"/>
    <property type="match status" value="1"/>
</dbReference>
<comment type="similarity">
    <text evidence="2 8">Belongs to the 4-toluene sulfonate uptake permease (TSUP) (TC 2.A.102) family.</text>
</comment>
<feature type="transmembrane region" description="Helical" evidence="8">
    <location>
        <begin position="99"/>
        <end position="118"/>
    </location>
</feature>
<feature type="transmembrane region" description="Helical" evidence="8">
    <location>
        <begin position="74"/>
        <end position="93"/>
    </location>
</feature>
<evidence type="ECO:0000256" key="1">
    <source>
        <dbReference type="ARBA" id="ARBA00004651"/>
    </source>
</evidence>
<keyword evidence="5 8" id="KW-0812">Transmembrane</keyword>
<name>F3L3Y6_9GAMM</name>
<evidence type="ECO:0000256" key="2">
    <source>
        <dbReference type="ARBA" id="ARBA00009142"/>
    </source>
</evidence>
<evidence type="ECO:0000256" key="3">
    <source>
        <dbReference type="ARBA" id="ARBA00022448"/>
    </source>
</evidence>
<keyword evidence="3" id="KW-0813">Transport</keyword>
<evidence type="ECO:0000256" key="6">
    <source>
        <dbReference type="ARBA" id="ARBA00022989"/>
    </source>
</evidence>
<dbReference type="EMBL" id="AEIG01000070">
    <property type="protein sequence ID" value="EGG28959.1"/>
    <property type="molecule type" value="Genomic_DNA"/>
</dbReference>
<keyword evidence="10" id="KW-1185">Reference proteome</keyword>
<evidence type="ECO:0000256" key="4">
    <source>
        <dbReference type="ARBA" id="ARBA00022475"/>
    </source>
</evidence>
<feature type="transmembrane region" description="Helical" evidence="8">
    <location>
        <begin position="199"/>
        <end position="217"/>
    </location>
</feature>